<dbReference type="GO" id="GO:0004776">
    <property type="term" value="F:succinate-CoA ligase (GDP-forming) activity"/>
    <property type="evidence" value="ECO:0007669"/>
    <property type="project" value="TreeGrafter"/>
</dbReference>
<evidence type="ECO:0000313" key="5">
    <source>
        <dbReference type="EMBL" id="KGF73872.1"/>
    </source>
</evidence>
<feature type="domain" description="CoA-binding" evidence="4">
    <location>
        <begin position="2"/>
        <end position="99"/>
    </location>
</feature>
<evidence type="ECO:0000256" key="3">
    <source>
        <dbReference type="PIRSR" id="PIRSR001553-1"/>
    </source>
</evidence>
<dbReference type="SUPFAM" id="SSF51735">
    <property type="entry name" value="NAD(P)-binding Rossmann-fold domains"/>
    <property type="match status" value="1"/>
</dbReference>
<reference evidence="5 6" key="1">
    <citation type="journal article" date="2014" name="Mol. Ecol.">
        <title>Evolution of Synechococcus.</title>
        <authorList>
            <person name="Dvorak P."/>
            <person name="Casamatta D."/>
            <person name="Hasler P."/>
            <person name="Poulickova A."/>
            <person name="Ondrej V."/>
            <person name="Sanges R."/>
        </authorList>
    </citation>
    <scope>NUCLEOTIDE SEQUENCE [LARGE SCALE GENOMIC DNA]</scope>
    <source>
        <strain evidence="5 6">CAUP A 1101</strain>
    </source>
</reference>
<dbReference type="STRING" id="1497020.DO97_05770"/>
<dbReference type="PIRSF" id="PIRSF001553">
    <property type="entry name" value="SucCS_alpha"/>
    <property type="match status" value="1"/>
</dbReference>
<keyword evidence="2" id="KW-0547">Nucleotide-binding</keyword>
<dbReference type="GO" id="GO:0006099">
    <property type="term" value="P:tricarboxylic acid cycle"/>
    <property type="evidence" value="ECO:0007669"/>
    <property type="project" value="TreeGrafter"/>
</dbReference>
<keyword evidence="1" id="KW-0436">Ligase</keyword>
<dbReference type="Gene3D" id="3.40.50.720">
    <property type="entry name" value="NAD(P)-binding Rossmann-like Domain"/>
    <property type="match status" value="1"/>
</dbReference>
<dbReference type="InterPro" id="IPR036291">
    <property type="entry name" value="NAD(P)-bd_dom_sf"/>
</dbReference>
<dbReference type="SMART" id="SM00881">
    <property type="entry name" value="CoA_binding"/>
    <property type="match status" value="1"/>
</dbReference>
<dbReference type="Proteomes" id="UP000030170">
    <property type="component" value="Unassembled WGS sequence"/>
</dbReference>
<keyword evidence="6" id="KW-1185">Reference proteome</keyword>
<dbReference type="SUPFAM" id="SSF52210">
    <property type="entry name" value="Succinyl-CoA synthetase domains"/>
    <property type="match status" value="1"/>
</dbReference>
<dbReference type="AlphaFoldDB" id="A0A098TPR2"/>
<dbReference type="OrthoDB" id="9807196at2"/>
<dbReference type="GO" id="GO:0000166">
    <property type="term" value="F:nucleotide binding"/>
    <property type="evidence" value="ECO:0007669"/>
    <property type="project" value="UniProtKB-KW"/>
</dbReference>
<protein>
    <submittedName>
        <fullName evidence="5">CoA-binding protein</fullName>
    </submittedName>
</protein>
<name>A0A098TPR2_9CYAN</name>
<accession>A0A098TPR2</accession>
<dbReference type="InterPro" id="IPR016102">
    <property type="entry name" value="Succinyl-CoA_synth-like"/>
</dbReference>
<dbReference type="Pfam" id="PF02629">
    <property type="entry name" value="CoA_binding"/>
    <property type="match status" value="1"/>
</dbReference>
<comment type="caution">
    <text evidence="5">The sequence shown here is derived from an EMBL/GenBank/DDBJ whole genome shotgun (WGS) entry which is preliminary data.</text>
</comment>
<dbReference type="EMBL" id="JJML01000002">
    <property type="protein sequence ID" value="KGF73872.1"/>
    <property type="molecule type" value="Genomic_DNA"/>
</dbReference>
<dbReference type="GO" id="GO:0004775">
    <property type="term" value="F:succinate-CoA ligase (ADP-forming) activity"/>
    <property type="evidence" value="ECO:0007669"/>
    <property type="project" value="TreeGrafter"/>
</dbReference>
<proteinExistence type="predicted"/>
<feature type="active site" description="Tele-phosphohistidine intermediate" evidence="3">
    <location>
        <position position="246"/>
    </location>
</feature>
<evidence type="ECO:0000256" key="1">
    <source>
        <dbReference type="ARBA" id="ARBA00022598"/>
    </source>
</evidence>
<dbReference type="Pfam" id="PF00549">
    <property type="entry name" value="Ligase_CoA"/>
    <property type="match status" value="1"/>
</dbReference>
<gene>
    <name evidence="5" type="ORF">DO97_05770</name>
</gene>
<evidence type="ECO:0000259" key="4">
    <source>
        <dbReference type="SMART" id="SM00881"/>
    </source>
</evidence>
<dbReference type="InterPro" id="IPR003781">
    <property type="entry name" value="CoA-bd"/>
</dbReference>
<dbReference type="InterPro" id="IPR005810">
    <property type="entry name" value="CoA_lig_alpha"/>
</dbReference>
<dbReference type="RefSeq" id="WP_036530457.1">
    <property type="nucleotide sequence ID" value="NZ_JJML01000002.1"/>
</dbReference>
<dbReference type="GO" id="GO:0009361">
    <property type="term" value="C:succinate-CoA ligase complex (ADP-forming)"/>
    <property type="evidence" value="ECO:0007669"/>
    <property type="project" value="TreeGrafter"/>
</dbReference>
<dbReference type="Gene3D" id="3.40.50.261">
    <property type="entry name" value="Succinyl-CoA synthetase domains"/>
    <property type="match status" value="1"/>
</dbReference>
<organism evidence="5 6">
    <name type="scientific">Neosynechococcus sphagnicola sy1</name>
    <dbReference type="NCBI Taxonomy" id="1497020"/>
    <lineage>
        <taxon>Bacteria</taxon>
        <taxon>Bacillati</taxon>
        <taxon>Cyanobacteriota</taxon>
        <taxon>Cyanophyceae</taxon>
        <taxon>Neosynechococcales</taxon>
        <taxon>Neosynechococcaceae</taxon>
        <taxon>Neosynechococcus</taxon>
    </lineage>
</organism>
<dbReference type="PRINTS" id="PR01798">
    <property type="entry name" value="SCOASYNTHASE"/>
</dbReference>
<sequence>MNFTADTRVLIQGITEPLAAAAVPLMQAYGTRVVAGVSPGFGGQVLAGIPVLDLVEQVLTQVGEVDATLIFVHPYRVLDAALEAIANGIRQIIIITEGMPPLDMVKLLQKAEASETLVVGPNCPGVIVPGQVLLGIHPAEVYTPGNIGLVSRSGTLTYEVAMELTQAGLGQSIAVGIGSDAIVGASFAQWLQILDEDETTEAIVLIGEIGGDSEEAAAQYIAEVIDKPVVAYVAGRAAPRGKPTGHAGAIIASQLSATREIIAYHTHLGTAESKIAAFKEAQVPVAERPSQIPVLLQQALQH</sequence>
<evidence type="ECO:0000313" key="6">
    <source>
        <dbReference type="Proteomes" id="UP000030170"/>
    </source>
</evidence>
<evidence type="ECO:0000256" key="2">
    <source>
        <dbReference type="ARBA" id="ARBA00022741"/>
    </source>
</evidence>
<dbReference type="PANTHER" id="PTHR11117">
    <property type="entry name" value="SUCCINYL-COA LIGASE SUBUNIT ALPHA"/>
    <property type="match status" value="1"/>
</dbReference>
<dbReference type="InterPro" id="IPR005811">
    <property type="entry name" value="SUCC_ACL_C"/>
</dbReference>
<dbReference type="PANTHER" id="PTHR11117:SF2">
    <property type="entry name" value="SUCCINATE--COA LIGASE [ADP_GDP-FORMING] SUBUNIT ALPHA, MITOCHONDRIAL"/>
    <property type="match status" value="1"/>
</dbReference>